<dbReference type="InterPro" id="IPR035979">
    <property type="entry name" value="RBD_domain_sf"/>
</dbReference>
<dbReference type="InterPro" id="IPR012677">
    <property type="entry name" value="Nucleotide-bd_a/b_plait_sf"/>
</dbReference>
<dbReference type="Pfam" id="PF04059">
    <property type="entry name" value="RRM_2"/>
    <property type="match status" value="1"/>
</dbReference>
<evidence type="ECO:0000313" key="4">
    <source>
        <dbReference type="Proteomes" id="UP001189429"/>
    </source>
</evidence>
<dbReference type="Proteomes" id="UP001189429">
    <property type="component" value="Unassembled WGS sequence"/>
</dbReference>
<name>A0ABN9RBT3_9DINO</name>
<sequence>MATNNATRMVTFRDHVGSIRSWFKTCLWLLSPPSTLMSQASLFDAAVASRMPSSQLLRATDAARCAELLGGRLVVRNTFIHYEEPRQLLRASRSAPALRATSAGLGEPPSSSAVEWRTTLLLRNLPYVLTRDMFVQLLDSHGFRTQYDLVYLPVDFKTNQNLGYGFVNAVSPEIATRFFIAFDGFQAWPKKSLKTCSVCWSDRQGLESNIRVYRNLGVMKQPPPRPGSRHSSRRAAGCRSPRPRGGCGASPAGWPRRSAAPTRSGSGCSATAVDFRLDGWGEGDLCLLLLPLLPLLLRLLLLLRAAPAPLTVCICRCCIHPSSQQGCHLQSVRVGNSIVANRSRFWRPRYPI</sequence>
<accession>A0ABN9RBT3</accession>
<dbReference type="SUPFAM" id="SSF54928">
    <property type="entry name" value="RNA-binding domain, RBD"/>
    <property type="match status" value="1"/>
</dbReference>
<protein>
    <recommendedName>
        <fullName evidence="2">Mei2-like C-terminal RNA recognition motif domain-containing protein</fullName>
    </recommendedName>
</protein>
<dbReference type="EMBL" id="CAUYUJ010005505">
    <property type="protein sequence ID" value="CAK0813882.1"/>
    <property type="molecule type" value="Genomic_DNA"/>
</dbReference>
<comment type="caution">
    <text evidence="3">The sequence shown here is derived from an EMBL/GenBank/DDBJ whole genome shotgun (WGS) entry which is preliminary data.</text>
</comment>
<evidence type="ECO:0000259" key="2">
    <source>
        <dbReference type="Pfam" id="PF04059"/>
    </source>
</evidence>
<keyword evidence="4" id="KW-1185">Reference proteome</keyword>
<dbReference type="InterPro" id="IPR007201">
    <property type="entry name" value="Mei2-like_Rrm_C"/>
</dbReference>
<evidence type="ECO:0000256" key="1">
    <source>
        <dbReference type="SAM" id="MobiDB-lite"/>
    </source>
</evidence>
<gene>
    <name evidence="3" type="ORF">PCOR1329_LOCUS17661</name>
</gene>
<feature type="domain" description="Mei2-like C-terminal RNA recognition motif" evidence="2">
    <location>
        <begin position="117"/>
        <end position="210"/>
    </location>
</feature>
<feature type="region of interest" description="Disordered" evidence="1">
    <location>
        <begin position="219"/>
        <end position="268"/>
    </location>
</feature>
<evidence type="ECO:0000313" key="3">
    <source>
        <dbReference type="EMBL" id="CAK0813882.1"/>
    </source>
</evidence>
<feature type="compositionally biased region" description="Low complexity" evidence="1">
    <location>
        <begin position="234"/>
        <end position="253"/>
    </location>
</feature>
<organism evidence="3 4">
    <name type="scientific">Prorocentrum cordatum</name>
    <dbReference type="NCBI Taxonomy" id="2364126"/>
    <lineage>
        <taxon>Eukaryota</taxon>
        <taxon>Sar</taxon>
        <taxon>Alveolata</taxon>
        <taxon>Dinophyceae</taxon>
        <taxon>Prorocentrales</taxon>
        <taxon>Prorocentraceae</taxon>
        <taxon>Prorocentrum</taxon>
    </lineage>
</organism>
<proteinExistence type="predicted"/>
<reference evidence="3" key="1">
    <citation type="submission" date="2023-10" db="EMBL/GenBank/DDBJ databases">
        <authorList>
            <person name="Chen Y."/>
            <person name="Shah S."/>
            <person name="Dougan E. K."/>
            <person name="Thang M."/>
            <person name="Chan C."/>
        </authorList>
    </citation>
    <scope>NUCLEOTIDE SEQUENCE [LARGE SCALE GENOMIC DNA]</scope>
</reference>
<dbReference type="Gene3D" id="3.30.70.330">
    <property type="match status" value="1"/>
</dbReference>